<gene>
    <name evidence="2" type="ORF">PflSS101_2718</name>
</gene>
<feature type="region of interest" description="Disordered" evidence="1">
    <location>
        <begin position="1"/>
        <end position="49"/>
    </location>
</feature>
<proteinExistence type="predicted"/>
<comment type="caution">
    <text evidence="2">The sequence shown here is derived from an EMBL/GenBank/DDBJ whole genome shotgun (WGS) entry which is preliminary data.</text>
</comment>
<name>I4K535_9PSED</name>
<organism evidence="2">
    <name type="scientific">Pseudomonas lactis</name>
    <dbReference type="NCBI Taxonomy" id="1615674"/>
    <lineage>
        <taxon>Bacteria</taxon>
        <taxon>Pseudomonadati</taxon>
        <taxon>Pseudomonadota</taxon>
        <taxon>Gammaproteobacteria</taxon>
        <taxon>Pseudomonadales</taxon>
        <taxon>Pseudomonadaceae</taxon>
        <taxon>Pseudomonas</taxon>
    </lineage>
</organism>
<reference evidence="2" key="1">
    <citation type="journal article" date="2012" name="PLoS Genet.">
        <title>Comparative Genomics of Plant-Associated Pseudomonas spp.: Insights into Diversity and Inheritance of Traits Involved in Multitrophic Interactions.</title>
        <authorList>
            <person name="Loper J.E."/>
            <person name="Hassan K.A."/>
            <person name="Mavrodi D.V."/>
            <person name="Davis E.W.II."/>
            <person name="Lim C.K."/>
            <person name="Shaffer B.T."/>
            <person name="Elbourne L.D."/>
            <person name="Stockwell V.O."/>
            <person name="Hartney S.L."/>
            <person name="Breakwell K."/>
            <person name="Henkels M.D."/>
            <person name="Tetu S.G."/>
            <person name="Rangel L.I."/>
            <person name="Kidarsa T.A."/>
            <person name="Wilson N.L."/>
            <person name="van de Mortel J.E."/>
            <person name="Song C."/>
            <person name="Blumhagen R."/>
            <person name="Radune D."/>
            <person name="Hostetler J.B."/>
            <person name="Brinkac L.M."/>
            <person name="Durkin A.S."/>
            <person name="Kluepfel D.A."/>
            <person name="Wechter W.P."/>
            <person name="Anderson A.J."/>
            <person name="Kim Y.C."/>
            <person name="Pierson L.S.III."/>
            <person name="Pierson E.A."/>
            <person name="Lindow S.E."/>
            <person name="Kobayashi D.Y."/>
            <person name="Raaijmakers J.M."/>
            <person name="Weller D.M."/>
            <person name="Thomashow L.S."/>
            <person name="Allen A.E."/>
            <person name="Paulsen I.T."/>
        </authorList>
    </citation>
    <scope>NUCLEOTIDE SEQUENCE [LARGE SCALE GENOMIC DNA]</scope>
    <source>
        <strain evidence="2">SS101</strain>
    </source>
</reference>
<evidence type="ECO:0000313" key="2">
    <source>
        <dbReference type="EMBL" id="EIK59825.1"/>
    </source>
</evidence>
<dbReference type="AlphaFoldDB" id="I4K535"/>
<evidence type="ECO:0000256" key="1">
    <source>
        <dbReference type="SAM" id="MobiDB-lite"/>
    </source>
</evidence>
<dbReference type="Proteomes" id="UP000003213">
    <property type="component" value="Chromosome"/>
</dbReference>
<protein>
    <submittedName>
        <fullName evidence="2">Uncharacterized protein</fullName>
    </submittedName>
</protein>
<dbReference type="EMBL" id="AHPN01000001">
    <property type="protein sequence ID" value="EIK59825.1"/>
    <property type="molecule type" value="Genomic_DNA"/>
</dbReference>
<sequence>MLSSMWEQPPMSKLGSELGHHSSRARKSGSSKNVRMEPGGRDQVAGGARFTTAASNRHARPLGDGLFLHLALVTDRDIPLIAPA</sequence>
<accession>I4K535</accession>
<dbReference type="HOGENOM" id="CLU_2524992_0_0_6"/>